<proteinExistence type="predicted"/>
<sequence>MKNLVKIKLSKKKKKKFKGFSIQDLQDKYEPDKHSSDDDLHRSLYMICNVYIFKLRKYMLSFVSIMKQLNSGKWGIFLSCHNSSTESIEYNE</sequence>
<evidence type="ECO:0000313" key="1">
    <source>
        <dbReference type="EMBL" id="KAH9422658.1"/>
    </source>
</evidence>
<gene>
    <name evidence="1" type="ORF">DERP_003335</name>
</gene>
<protein>
    <submittedName>
        <fullName evidence="1">Uncharacterized protein</fullName>
    </submittedName>
</protein>
<name>A0ABQ8JJQ0_DERPT</name>
<accession>A0ABQ8JJQ0</accession>
<comment type="caution">
    <text evidence="1">The sequence shown here is derived from an EMBL/GenBank/DDBJ whole genome shotgun (WGS) entry which is preliminary data.</text>
</comment>
<reference evidence="1 2" key="1">
    <citation type="journal article" date="2018" name="J. Allergy Clin. Immunol.">
        <title>High-quality assembly of Dermatophagoides pteronyssinus genome and transcriptome reveals a wide range of novel allergens.</title>
        <authorList>
            <person name="Liu X.Y."/>
            <person name="Yang K.Y."/>
            <person name="Wang M.Q."/>
            <person name="Kwok J.S."/>
            <person name="Zeng X."/>
            <person name="Yang Z."/>
            <person name="Xiao X.J."/>
            <person name="Lau C.P."/>
            <person name="Li Y."/>
            <person name="Huang Z.M."/>
            <person name="Ba J.G."/>
            <person name="Yim A.K."/>
            <person name="Ouyang C.Y."/>
            <person name="Ngai S.M."/>
            <person name="Chan T.F."/>
            <person name="Leung E.L."/>
            <person name="Liu L."/>
            <person name="Liu Z.G."/>
            <person name="Tsui S.K."/>
        </authorList>
    </citation>
    <scope>NUCLEOTIDE SEQUENCE [LARGE SCALE GENOMIC DNA]</scope>
    <source>
        <strain evidence="1">Derp</strain>
    </source>
</reference>
<dbReference type="EMBL" id="NJHN03000036">
    <property type="protein sequence ID" value="KAH9422658.1"/>
    <property type="molecule type" value="Genomic_DNA"/>
</dbReference>
<evidence type="ECO:0000313" key="2">
    <source>
        <dbReference type="Proteomes" id="UP000887458"/>
    </source>
</evidence>
<keyword evidence="2" id="KW-1185">Reference proteome</keyword>
<dbReference type="Proteomes" id="UP000887458">
    <property type="component" value="Unassembled WGS sequence"/>
</dbReference>
<reference evidence="1 2" key="2">
    <citation type="journal article" date="2022" name="Mol. Biol. Evol.">
        <title>Comparative Genomics Reveals Insights into the Divergent Evolution of Astigmatic Mites and Household Pest Adaptations.</title>
        <authorList>
            <person name="Xiong Q."/>
            <person name="Wan A.T."/>
            <person name="Liu X."/>
            <person name="Fung C.S."/>
            <person name="Xiao X."/>
            <person name="Malainual N."/>
            <person name="Hou J."/>
            <person name="Wang L."/>
            <person name="Wang M."/>
            <person name="Yang K.Y."/>
            <person name="Cui Y."/>
            <person name="Leung E.L."/>
            <person name="Nong W."/>
            <person name="Shin S.K."/>
            <person name="Au S.W."/>
            <person name="Jeong K.Y."/>
            <person name="Chew F.T."/>
            <person name="Hui J.H."/>
            <person name="Leung T.F."/>
            <person name="Tungtrongchitr A."/>
            <person name="Zhong N."/>
            <person name="Liu Z."/>
            <person name="Tsui S.K."/>
        </authorList>
    </citation>
    <scope>NUCLEOTIDE SEQUENCE [LARGE SCALE GENOMIC DNA]</scope>
    <source>
        <strain evidence="1">Derp</strain>
    </source>
</reference>
<organism evidence="1 2">
    <name type="scientific">Dermatophagoides pteronyssinus</name>
    <name type="common">European house dust mite</name>
    <dbReference type="NCBI Taxonomy" id="6956"/>
    <lineage>
        <taxon>Eukaryota</taxon>
        <taxon>Metazoa</taxon>
        <taxon>Ecdysozoa</taxon>
        <taxon>Arthropoda</taxon>
        <taxon>Chelicerata</taxon>
        <taxon>Arachnida</taxon>
        <taxon>Acari</taxon>
        <taxon>Acariformes</taxon>
        <taxon>Sarcoptiformes</taxon>
        <taxon>Astigmata</taxon>
        <taxon>Psoroptidia</taxon>
        <taxon>Analgoidea</taxon>
        <taxon>Pyroglyphidae</taxon>
        <taxon>Dermatophagoidinae</taxon>
        <taxon>Dermatophagoides</taxon>
    </lineage>
</organism>